<sequence>MPLDFEYRPRLGLLLALTAVFLVAVDRNRDLHMVTWIRNADQRHGRQLFLTTYADPKSVESRQPGPFGLVDLYITDDFNVISRENKVVYIHVPKTGGSTFERSTLFADANAHHPVGGHLPVEDVMRNAEERGIDGFLTVAHIRHPCSRFISAFEYMKSDKGALGDQSWARKNIGSLSIDEFVLKVQNDPSILSKVHFRPMVSFLFYRDGSFGIDQVICQERWNAGLRRLASKMKTPLPDKLFSTHVNENPHNACKDLKVETRLVIEQVYRMDYCVFGYDHFPHKKESCPQSRTAKEHFTQRYAQCLSSSRVQ</sequence>
<accession>A0ABD3NJ27</accession>
<dbReference type="AlphaFoldDB" id="A0ABD3NJ27"/>
<dbReference type="Pfam" id="PF03567">
    <property type="entry name" value="Sulfotransfer_2"/>
    <property type="match status" value="1"/>
</dbReference>
<organism evidence="1 2">
    <name type="scientific">Cyclotella cryptica</name>
    <dbReference type="NCBI Taxonomy" id="29204"/>
    <lineage>
        <taxon>Eukaryota</taxon>
        <taxon>Sar</taxon>
        <taxon>Stramenopiles</taxon>
        <taxon>Ochrophyta</taxon>
        <taxon>Bacillariophyta</taxon>
        <taxon>Coscinodiscophyceae</taxon>
        <taxon>Thalassiosirophycidae</taxon>
        <taxon>Stephanodiscales</taxon>
        <taxon>Stephanodiscaceae</taxon>
        <taxon>Cyclotella</taxon>
    </lineage>
</organism>
<name>A0ABD3NJ27_9STRA</name>
<reference evidence="1 2" key="1">
    <citation type="journal article" date="2020" name="G3 (Bethesda)">
        <title>Improved Reference Genome for Cyclotella cryptica CCMP332, a Model for Cell Wall Morphogenesis, Salinity Adaptation, and Lipid Production in Diatoms (Bacillariophyta).</title>
        <authorList>
            <person name="Roberts W.R."/>
            <person name="Downey K.M."/>
            <person name="Ruck E.C."/>
            <person name="Traller J.C."/>
            <person name="Alverson A.J."/>
        </authorList>
    </citation>
    <scope>NUCLEOTIDE SEQUENCE [LARGE SCALE GENOMIC DNA]</scope>
    <source>
        <strain evidence="1 2">CCMP332</strain>
    </source>
</reference>
<dbReference type="InterPro" id="IPR005331">
    <property type="entry name" value="Sulfotransferase"/>
</dbReference>
<dbReference type="Proteomes" id="UP001516023">
    <property type="component" value="Unassembled WGS sequence"/>
</dbReference>
<gene>
    <name evidence="1" type="ORF">HJC23_002694</name>
</gene>
<evidence type="ECO:0000313" key="2">
    <source>
        <dbReference type="Proteomes" id="UP001516023"/>
    </source>
</evidence>
<dbReference type="InterPro" id="IPR027417">
    <property type="entry name" value="P-loop_NTPase"/>
</dbReference>
<dbReference type="EMBL" id="JABMIG020000561">
    <property type="protein sequence ID" value="KAL3775027.1"/>
    <property type="molecule type" value="Genomic_DNA"/>
</dbReference>
<protein>
    <submittedName>
        <fullName evidence="1">Uncharacterized protein</fullName>
    </submittedName>
</protein>
<proteinExistence type="predicted"/>
<evidence type="ECO:0000313" key="1">
    <source>
        <dbReference type="EMBL" id="KAL3775027.1"/>
    </source>
</evidence>
<comment type="caution">
    <text evidence="1">The sequence shown here is derived from an EMBL/GenBank/DDBJ whole genome shotgun (WGS) entry which is preliminary data.</text>
</comment>
<keyword evidence="2" id="KW-1185">Reference proteome</keyword>
<dbReference type="Gene3D" id="3.40.50.300">
    <property type="entry name" value="P-loop containing nucleotide triphosphate hydrolases"/>
    <property type="match status" value="1"/>
</dbReference>